<organism evidence="6 7">
    <name type="scientific">Paenibacillus chibensis</name>
    <dbReference type="NCBI Taxonomy" id="59846"/>
    <lineage>
        <taxon>Bacteria</taxon>
        <taxon>Bacillati</taxon>
        <taxon>Bacillota</taxon>
        <taxon>Bacilli</taxon>
        <taxon>Bacillales</taxon>
        <taxon>Paenibacillaceae</taxon>
        <taxon>Paenibacillus</taxon>
    </lineage>
</organism>
<dbReference type="PRINTS" id="PR00469">
    <property type="entry name" value="PNDRDTASEII"/>
</dbReference>
<keyword evidence="4" id="KW-0560">Oxidoreductase</keyword>
<dbReference type="SUPFAM" id="SSF51905">
    <property type="entry name" value="FAD/NAD(P)-binding domain"/>
    <property type="match status" value="1"/>
</dbReference>
<dbReference type="PANTHER" id="PTHR48105">
    <property type="entry name" value="THIOREDOXIN REDUCTASE 1-RELATED-RELATED"/>
    <property type="match status" value="1"/>
</dbReference>
<accession>A0ABU6PT53</accession>
<sequence length="303" mass="33033">MKYDCAIVGGGPAGLNAALVLGRARRSVALFDSNQPRNRVTHASHGFITRDGVKPAEFRRIAYEELLHYPSVQHRQSEVIEIHSADHGFELATASGERVQARKLILSAGLKEIFPDIEGIHDFYGTSLFNCPFCDGWELKDQPLAVISDHPAVFHKLKLLLNWSRDIIACTNGNQSLLNVEQRHELIARGIQVVDTPIASLSGTEGILERVHFTDGTEIMRSGGFIDPVQLPYASFQETLGYETSDNGGIVADTMGKTSVAGLFAAGDMAYVMPSQLIYAAASGSKAAISVMAELTEEDWQSM</sequence>
<dbReference type="Pfam" id="PF07992">
    <property type="entry name" value="Pyr_redox_2"/>
    <property type="match status" value="2"/>
</dbReference>
<feature type="domain" description="FAD/NAD(P)-binding" evidence="5">
    <location>
        <begin position="3"/>
        <end position="147"/>
    </location>
</feature>
<comment type="subunit">
    <text evidence="2">Homodimer.</text>
</comment>
<protein>
    <submittedName>
        <fullName evidence="6">NAD(P)/FAD-dependent oxidoreductase</fullName>
    </submittedName>
</protein>
<evidence type="ECO:0000256" key="2">
    <source>
        <dbReference type="ARBA" id="ARBA00011738"/>
    </source>
</evidence>
<evidence type="ECO:0000256" key="4">
    <source>
        <dbReference type="ARBA" id="ARBA00023002"/>
    </source>
</evidence>
<evidence type="ECO:0000256" key="3">
    <source>
        <dbReference type="ARBA" id="ARBA00022630"/>
    </source>
</evidence>
<dbReference type="PRINTS" id="PR00368">
    <property type="entry name" value="FADPNR"/>
</dbReference>
<name>A0ABU6PT53_9BACL</name>
<dbReference type="Gene3D" id="3.50.50.60">
    <property type="entry name" value="FAD/NAD(P)-binding domain"/>
    <property type="match status" value="2"/>
</dbReference>
<comment type="caution">
    <text evidence="6">The sequence shown here is derived from an EMBL/GenBank/DDBJ whole genome shotgun (WGS) entry which is preliminary data.</text>
</comment>
<gene>
    <name evidence="6" type="ORF">P9847_08240</name>
</gene>
<dbReference type="InterPro" id="IPR036188">
    <property type="entry name" value="FAD/NAD-bd_sf"/>
</dbReference>
<keyword evidence="7" id="KW-1185">Reference proteome</keyword>
<comment type="cofactor">
    <cofactor evidence="1">
        <name>FAD</name>
        <dbReference type="ChEBI" id="CHEBI:57692"/>
    </cofactor>
</comment>
<evidence type="ECO:0000313" key="7">
    <source>
        <dbReference type="Proteomes" id="UP001343257"/>
    </source>
</evidence>
<dbReference type="RefSeq" id="WP_328276907.1">
    <property type="nucleotide sequence ID" value="NZ_JARTLD010000022.1"/>
</dbReference>
<dbReference type="InterPro" id="IPR050097">
    <property type="entry name" value="Ferredoxin-NADP_redctase_2"/>
</dbReference>
<dbReference type="InterPro" id="IPR023753">
    <property type="entry name" value="FAD/NAD-binding_dom"/>
</dbReference>
<keyword evidence="3" id="KW-0285">Flavoprotein</keyword>
<reference evidence="6 7" key="1">
    <citation type="submission" date="2023-03" db="EMBL/GenBank/DDBJ databases">
        <title>Bacillus Genome Sequencing.</title>
        <authorList>
            <person name="Dunlap C."/>
        </authorList>
    </citation>
    <scope>NUCLEOTIDE SEQUENCE [LARGE SCALE GENOMIC DNA]</scope>
    <source>
        <strain evidence="6 7">NRS-52</strain>
    </source>
</reference>
<evidence type="ECO:0000259" key="5">
    <source>
        <dbReference type="Pfam" id="PF07992"/>
    </source>
</evidence>
<dbReference type="EMBL" id="JARTLD010000022">
    <property type="protein sequence ID" value="MED5017298.1"/>
    <property type="molecule type" value="Genomic_DNA"/>
</dbReference>
<dbReference type="Proteomes" id="UP001343257">
    <property type="component" value="Unassembled WGS sequence"/>
</dbReference>
<feature type="domain" description="FAD/NAD(P)-binding" evidence="5">
    <location>
        <begin position="185"/>
        <end position="284"/>
    </location>
</feature>
<evidence type="ECO:0000256" key="1">
    <source>
        <dbReference type="ARBA" id="ARBA00001974"/>
    </source>
</evidence>
<evidence type="ECO:0000313" key="6">
    <source>
        <dbReference type="EMBL" id="MED5017298.1"/>
    </source>
</evidence>
<proteinExistence type="predicted"/>